<organism evidence="1 2">
    <name type="scientific">Capsicum annuum</name>
    <name type="common">Capsicum pepper</name>
    <dbReference type="NCBI Taxonomy" id="4072"/>
    <lineage>
        <taxon>Eukaryota</taxon>
        <taxon>Viridiplantae</taxon>
        <taxon>Streptophyta</taxon>
        <taxon>Embryophyta</taxon>
        <taxon>Tracheophyta</taxon>
        <taxon>Spermatophyta</taxon>
        <taxon>Magnoliopsida</taxon>
        <taxon>eudicotyledons</taxon>
        <taxon>Gunneridae</taxon>
        <taxon>Pentapetalae</taxon>
        <taxon>asterids</taxon>
        <taxon>lamiids</taxon>
        <taxon>Solanales</taxon>
        <taxon>Solanaceae</taxon>
        <taxon>Solanoideae</taxon>
        <taxon>Capsiceae</taxon>
        <taxon>Capsicum</taxon>
    </lineage>
</organism>
<dbReference type="STRING" id="4072.A0A2G3A389"/>
<sequence length="209" mass="23044">MVGDFLEEDIESCILDYLGTVKPTKGFEKTQQYSPILFSTAPFGLQHQQVFLKDTDERACAYIAGPAPSRWGFTFEGNDLFESVGNQSSNDREFITCLDMLLVHKAVDACKNVLRGLHSNRIVPRELDRDISCIKDLTLLYETATIEDAYVAYEQLKIDENSLYSCIGVAGAQAGEDVSASLEVEEIDEGLQGVVPMGRGSSTVTRPTT</sequence>
<accession>A0A2G3A389</accession>
<gene>
    <name evidence="1" type="ORF">T459_10792</name>
</gene>
<name>A0A2G3A389_CAPAN</name>
<dbReference type="Proteomes" id="UP000222542">
    <property type="component" value="Unassembled WGS sequence"/>
</dbReference>
<dbReference type="AlphaFoldDB" id="A0A2G3A389"/>
<reference evidence="1 2" key="1">
    <citation type="journal article" date="2014" name="Nat. Genet.">
        <title>Genome sequence of the hot pepper provides insights into the evolution of pungency in Capsicum species.</title>
        <authorList>
            <person name="Kim S."/>
            <person name="Park M."/>
            <person name="Yeom S.I."/>
            <person name="Kim Y.M."/>
            <person name="Lee J.M."/>
            <person name="Lee H.A."/>
            <person name="Seo E."/>
            <person name="Choi J."/>
            <person name="Cheong K."/>
            <person name="Kim K.T."/>
            <person name="Jung K."/>
            <person name="Lee G.W."/>
            <person name="Oh S.K."/>
            <person name="Bae C."/>
            <person name="Kim S.B."/>
            <person name="Lee H.Y."/>
            <person name="Kim S.Y."/>
            <person name="Kim M.S."/>
            <person name="Kang B.C."/>
            <person name="Jo Y.D."/>
            <person name="Yang H.B."/>
            <person name="Jeong H.J."/>
            <person name="Kang W.H."/>
            <person name="Kwon J.K."/>
            <person name="Shin C."/>
            <person name="Lim J.Y."/>
            <person name="Park J.H."/>
            <person name="Huh J.H."/>
            <person name="Kim J.S."/>
            <person name="Kim B.D."/>
            <person name="Cohen O."/>
            <person name="Paran I."/>
            <person name="Suh M.C."/>
            <person name="Lee S.B."/>
            <person name="Kim Y.K."/>
            <person name="Shin Y."/>
            <person name="Noh S.J."/>
            <person name="Park J."/>
            <person name="Seo Y.S."/>
            <person name="Kwon S.Y."/>
            <person name="Kim H.A."/>
            <person name="Park J.M."/>
            <person name="Kim H.J."/>
            <person name="Choi S.B."/>
            <person name="Bosland P.W."/>
            <person name="Reeves G."/>
            <person name="Jo S.H."/>
            <person name="Lee B.W."/>
            <person name="Cho H.T."/>
            <person name="Choi H.S."/>
            <person name="Lee M.S."/>
            <person name="Yu Y."/>
            <person name="Do Choi Y."/>
            <person name="Park B.S."/>
            <person name="van Deynze A."/>
            <person name="Ashrafi H."/>
            <person name="Hill T."/>
            <person name="Kim W.T."/>
            <person name="Pai H.S."/>
            <person name="Ahn H.K."/>
            <person name="Yeam I."/>
            <person name="Giovannoni J.J."/>
            <person name="Rose J.K."/>
            <person name="Sorensen I."/>
            <person name="Lee S.J."/>
            <person name="Kim R.W."/>
            <person name="Choi I.Y."/>
            <person name="Choi B.S."/>
            <person name="Lim J.S."/>
            <person name="Lee Y.H."/>
            <person name="Choi D."/>
        </authorList>
    </citation>
    <scope>NUCLEOTIDE SEQUENCE [LARGE SCALE GENOMIC DNA]</scope>
    <source>
        <strain evidence="2">cv. CM334</strain>
    </source>
</reference>
<evidence type="ECO:0000313" key="1">
    <source>
        <dbReference type="EMBL" id="PHT88686.1"/>
    </source>
</evidence>
<comment type="caution">
    <text evidence="1">The sequence shown here is derived from an EMBL/GenBank/DDBJ whole genome shotgun (WGS) entry which is preliminary data.</text>
</comment>
<proteinExistence type="predicted"/>
<keyword evidence="2" id="KW-1185">Reference proteome</keyword>
<reference evidence="1 2" key="2">
    <citation type="journal article" date="2017" name="Genome Biol.">
        <title>New reference genome sequences of hot pepper reveal the massive evolution of plant disease-resistance genes by retroduplication.</title>
        <authorList>
            <person name="Kim S."/>
            <person name="Park J."/>
            <person name="Yeom S.I."/>
            <person name="Kim Y.M."/>
            <person name="Seo E."/>
            <person name="Kim K.T."/>
            <person name="Kim M.S."/>
            <person name="Lee J.M."/>
            <person name="Cheong K."/>
            <person name="Shin H.S."/>
            <person name="Kim S.B."/>
            <person name="Han K."/>
            <person name="Lee J."/>
            <person name="Park M."/>
            <person name="Lee H.A."/>
            <person name="Lee H.Y."/>
            <person name="Lee Y."/>
            <person name="Oh S."/>
            <person name="Lee J.H."/>
            <person name="Choi E."/>
            <person name="Choi E."/>
            <person name="Lee S.E."/>
            <person name="Jeon J."/>
            <person name="Kim H."/>
            <person name="Choi G."/>
            <person name="Song H."/>
            <person name="Lee J."/>
            <person name="Lee S.C."/>
            <person name="Kwon J.K."/>
            <person name="Lee H.Y."/>
            <person name="Koo N."/>
            <person name="Hong Y."/>
            <person name="Kim R.W."/>
            <person name="Kang W.H."/>
            <person name="Huh J.H."/>
            <person name="Kang B.C."/>
            <person name="Yang T.J."/>
            <person name="Lee Y.H."/>
            <person name="Bennetzen J.L."/>
            <person name="Choi D."/>
        </authorList>
    </citation>
    <scope>NUCLEOTIDE SEQUENCE [LARGE SCALE GENOMIC DNA]</scope>
    <source>
        <strain evidence="2">cv. CM334</strain>
    </source>
</reference>
<dbReference type="EMBL" id="AYRZ02000003">
    <property type="protein sequence ID" value="PHT88686.1"/>
    <property type="molecule type" value="Genomic_DNA"/>
</dbReference>
<protein>
    <submittedName>
        <fullName evidence="1">Uncharacterized protein</fullName>
    </submittedName>
</protein>
<dbReference type="Gramene" id="PHT88686">
    <property type="protein sequence ID" value="PHT88686"/>
    <property type="gene ID" value="T459_10792"/>
</dbReference>
<evidence type="ECO:0000313" key="2">
    <source>
        <dbReference type="Proteomes" id="UP000222542"/>
    </source>
</evidence>